<dbReference type="Gene3D" id="1.10.1200.10">
    <property type="entry name" value="ACP-like"/>
    <property type="match status" value="1"/>
</dbReference>
<evidence type="ECO:0000313" key="2">
    <source>
        <dbReference type="Proteomes" id="UP000477083"/>
    </source>
</evidence>
<dbReference type="InterPro" id="IPR036736">
    <property type="entry name" value="ACP-like_sf"/>
</dbReference>
<dbReference type="SUPFAM" id="SSF47336">
    <property type="entry name" value="ACP-like"/>
    <property type="match status" value="1"/>
</dbReference>
<dbReference type="Proteomes" id="UP000477083">
    <property type="component" value="Unassembled WGS sequence"/>
</dbReference>
<proteinExistence type="predicted"/>
<dbReference type="EMBL" id="WWNR01000008">
    <property type="protein sequence ID" value="MZQ90093.1"/>
    <property type="molecule type" value="Genomic_DNA"/>
</dbReference>
<dbReference type="AlphaFoldDB" id="A0A6L8VIQ0"/>
<protein>
    <submittedName>
        <fullName evidence="1">Acyl carrier protein</fullName>
    </submittedName>
</protein>
<evidence type="ECO:0000313" key="1">
    <source>
        <dbReference type="EMBL" id="MZQ90093.1"/>
    </source>
</evidence>
<gene>
    <name evidence="1" type="ORF">GS660_13445</name>
</gene>
<dbReference type="RefSeq" id="WP_161347364.1">
    <property type="nucleotide sequence ID" value="NZ_BMGW01000008.1"/>
</dbReference>
<comment type="caution">
    <text evidence="1">The sequence shown here is derived from an EMBL/GenBank/DDBJ whole genome shotgun (WGS) entry which is preliminary data.</text>
</comment>
<name>A0A6L8VIQ0_9RHOB</name>
<sequence>MTDTLALQTTVITVLEDTVRDWDMDLEGGITATTTLIGDLAFESIDVVQFAVALEQALGKKGLPFEKLFIEDGAYVDDVSVTQVVEFLKAELVAG</sequence>
<dbReference type="OrthoDB" id="583239at2"/>
<keyword evidence="2" id="KW-1185">Reference proteome</keyword>
<organism evidence="1 2">
    <name type="scientific">Frigidibacter albus</name>
    <dbReference type="NCBI Taxonomy" id="1465486"/>
    <lineage>
        <taxon>Bacteria</taxon>
        <taxon>Pseudomonadati</taxon>
        <taxon>Pseudomonadota</taxon>
        <taxon>Alphaproteobacteria</taxon>
        <taxon>Rhodobacterales</taxon>
        <taxon>Paracoccaceae</taxon>
        <taxon>Frigidibacter</taxon>
    </lineage>
</organism>
<reference evidence="1 2" key="1">
    <citation type="submission" date="2020-01" db="EMBL/GenBank/DDBJ databases">
        <title>Frigidibacter albus SP32T (=CGMCC 1.13995T).</title>
        <authorList>
            <person name="Liao X."/>
        </authorList>
    </citation>
    <scope>NUCLEOTIDE SEQUENCE [LARGE SCALE GENOMIC DNA]</scope>
    <source>
        <strain evidence="1 2">SP32</strain>
    </source>
</reference>
<accession>A0A6L8VIQ0</accession>